<dbReference type="Proteomes" id="UP000811246">
    <property type="component" value="Chromosome 14"/>
</dbReference>
<evidence type="ECO:0000313" key="2">
    <source>
        <dbReference type="Proteomes" id="UP000811246"/>
    </source>
</evidence>
<comment type="caution">
    <text evidence="1">The sequence shown here is derived from an EMBL/GenBank/DDBJ whole genome shotgun (WGS) entry which is preliminary data.</text>
</comment>
<organism evidence="1 2">
    <name type="scientific">Carya illinoinensis</name>
    <name type="common">Pecan</name>
    <dbReference type="NCBI Taxonomy" id="32201"/>
    <lineage>
        <taxon>Eukaryota</taxon>
        <taxon>Viridiplantae</taxon>
        <taxon>Streptophyta</taxon>
        <taxon>Embryophyta</taxon>
        <taxon>Tracheophyta</taxon>
        <taxon>Spermatophyta</taxon>
        <taxon>Magnoliopsida</taxon>
        <taxon>eudicotyledons</taxon>
        <taxon>Gunneridae</taxon>
        <taxon>Pentapetalae</taxon>
        <taxon>rosids</taxon>
        <taxon>fabids</taxon>
        <taxon>Fagales</taxon>
        <taxon>Juglandaceae</taxon>
        <taxon>Carya</taxon>
    </lineage>
</organism>
<proteinExistence type="predicted"/>
<sequence length="127" mass="14329">MLEVEEVSENVANCLISGILPNSWLNERLRTDRKIRPSASCKGISPVSSLLDKSSDSRWLNFPKDDGIRPVKTLFDKLRTFNNLSSPNSSGIGPMRLLYEKSIQLRIVGIFTNCCSRPLLTIFKVSW</sequence>
<reference evidence="1" key="1">
    <citation type="submission" date="2021-01" db="EMBL/GenBank/DDBJ databases">
        <authorList>
            <person name="Lovell J.T."/>
            <person name="Bentley N."/>
            <person name="Bhattarai G."/>
            <person name="Jenkins J.W."/>
            <person name="Sreedasyam A."/>
            <person name="Alarcon Y."/>
            <person name="Bock C."/>
            <person name="Boston L."/>
            <person name="Carlson J."/>
            <person name="Cervantes K."/>
            <person name="Clermont K."/>
            <person name="Krom N."/>
            <person name="Kubenka K."/>
            <person name="Mamidi S."/>
            <person name="Mattison C."/>
            <person name="Monteros M."/>
            <person name="Pisani C."/>
            <person name="Plott C."/>
            <person name="Rajasekar S."/>
            <person name="Rhein H.S."/>
            <person name="Rohla C."/>
            <person name="Song M."/>
            <person name="Hilaire R.S."/>
            <person name="Shu S."/>
            <person name="Wells L."/>
            <person name="Wang X."/>
            <person name="Webber J."/>
            <person name="Heerema R.J."/>
            <person name="Klein P."/>
            <person name="Conner P."/>
            <person name="Grauke L."/>
            <person name="Grimwood J."/>
            <person name="Schmutz J."/>
            <person name="Randall J.J."/>
        </authorList>
    </citation>
    <scope>NUCLEOTIDE SEQUENCE</scope>
    <source>
        <tissue evidence="1">Leaf</tissue>
    </source>
</reference>
<dbReference type="EMBL" id="CM031838">
    <property type="protein sequence ID" value="KAG6678777.1"/>
    <property type="molecule type" value="Genomic_DNA"/>
</dbReference>
<accession>A0A922D4G6</accession>
<dbReference type="AlphaFoldDB" id="A0A922D4G6"/>
<name>A0A922D4G6_CARIL</name>
<gene>
    <name evidence="1" type="ORF">I3842_14G097500</name>
</gene>
<evidence type="ECO:0000313" key="1">
    <source>
        <dbReference type="EMBL" id="KAG6678777.1"/>
    </source>
</evidence>
<protein>
    <submittedName>
        <fullName evidence="1">Uncharacterized protein</fullName>
    </submittedName>
</protein>